<sequence>MRILFSATPAYGHVLPLAPLMHAAVDAGHTVALATSAGVQNEVGPELAAEVEFLTAGAMPMEFSQDAAHRTGADPFHPSPELIGEIFGGSRVDLGGADTITLARTWAPDLVVSEAFDAIGPMVAADRGIAWYRAGFGPATPAVLAEIERAAATRYRDAELDVAAPHGYLDPCPAPMQDPEWSSDVPVLPLRAQAHRRRRDMAVELPTFDDPTKPTALVTLGTIFSDPDVLAATVGALAGHDINVIATLGASLKNPAAGDKQPSPTPNGIEVRFVPFVPLGQLLDRADLVVGSGGAGTVLGALAHGLPMVLWPQGADQPINAARAAAAGTAITVDNAASISPAVRKVLTDSEFRSRAEAMAAENARRLSPADVIGRIAAT</sequence>
<dbReference type="Pfam" id="PF21036">
    <property type="entry name" value="EryCIII-like_N"/>
    <property type="match status" value="1"/>
</dbReference>
<evidence type="ECO:0000256" key="2">
    <source>
        <dbReference type="ARBA" id="ARBA00022676"/>
    </source>
</evidence>
<feature type="domain" description="Erythromycin biosynthesis protein CIII-like N-terminal" evidence="5">
    <location>
        <begin position="99"/>
        <end position="159"/>
    </location>
</feature>
<feature type="domain" description="Erythromycin biosynthesis protein CIII-like C-terminal" evidence="4">
    <location>
        <begin position="265"/>
        <end position="377"/>
    </location>
</feature>
<dbReference type="GO" id="GO:0016758">
    <property type="term" value="F:hexosyltransferase activity"/>
    <property type="evidence" value="ECO:0007669"/>
    <property type="project" value="UniProtKB-ARBA"/>
</dbReference>
<keyword evidence="3 6" id="KW-0808">Transferase</keyword>
<dbReference type="RefSeq" id="WP_243659311.1">
    <property type="nucleotide sequence ID" value="NZ_SLXQ01000026.1"/>
</dbReference>
<dbReference type="GO" id="GO:0017000">
    <property type="term" value="P:antibiotic biosynthetic process"/>
    <property type="evidence" value="ECO:0007669"/>
    <property type="project" value="UniProtKB-ARBA"/>
</dbReference>
<gene>
    <name evidence="6" type="ORF">EV191_12642</name>
</gene>
<reference evidence="6 7" key="1">
    <citation type="submission" date="2019-03" db="EMBL/GenBank/DDBJ databases">
        <title>Genomic Encyclopedia of Type Strains, Phase IV (KMG-IV): sequencing the most valuable type-strain genomes for metagenomic binning, comparative biology and taxonomic classification.</title>
        <authorList>
            <person name="Goeker M."/>
        </authorList>
    </citation>
    <scope>NUCLEOTIDE SEQUENCE [LARGE SCALE GENOMIC DNA]</scope>
    <source>
        <strain evidence="6 7">DSM 45765</strain>
    </source>
</reference>
<dbReference type="EMBL" id="SLXQ01000026">
    <property type="protein sequence ID" value="TCP41252.1"/>
    <property type="molecule type" value="Genomic_DNA"/>
</dbReference>
<organism evidence="6 7">
    <name type="scientific">Tamaricihabitans halophyticus</name>
    <dbReference type="NCBI Taxonomy" id="1262583"/>
    <lineage>
        <taxon>Bacteria</taxon>
        <taxon>Bacillati</taxon>
        <taxon>Actinomycetota</taxon>
        <taxon>Actinomycetes</taxon>
        <taxon>Pseudonocardiales</taxon>
        <taxon>Pseudonocardiaceae</taxon>
        <taxon>Tamaricihabitans</taxon>
    </lineage>
</organism>
<keyword evidence="7" id="KW-1185">Reference proteome</keyword>
<comment type="caution">
    <text evidence="6">The sequence shown here is derived from an EMBL/GenBank/DDBJ whole genome shotgun (WGS) entry which is preliminary data.</text>
</comment>
<evidence type="ECO:0000259" key="4">
    <source>
        <dbReference type="Pfam" id="PF06722"/>
    </source>
</evidence>
<dbReference type="GO" id="GO:0008194">
    <property type="term" value="F:UDP-glycosyltransferase activity"/>
    <property type="evidence" value="ECO:0007669"/>
    <property type="project" value="InterPro"/>
</dbReference>
<comment type="similarity">
    <text evidence="1">Belongs to the glycosyltransferase 28 family.</text>
</comment>
<proteinExistence type="inferred from homology"/>
<accession>A0A4R2PYB6</accession>
<dbReference type="Pfam" id="PF06722">
    <property type="entry name" value="EryCIII-like_C"/>
    <property type="match status" value="1"/>
</dbReference>
<evidence type="ECO:0000256" key="1">
    <source>
        <dbReference type="ARBA" id="ARBA00006962"/>
    </source>
</evidence>
<dbReference type="PANTHER" id="PTHR48050:SF13">
    <property type="entry name" value="STEROL 3-BETA-GLUCOSYLTRANSFERASE UGT80A2"/>
    <property type="match status" value="1"/>
</dbReference>
<protein>
    <submittedName>
        <fullName evidence="6">UDP:flavonoid glycosyltransferase YjiC (YdhE family)</fullName>
    </submittedName>
</protein>
<dbReference type="SUPFAM" id="SSF53756">
    <property type="entry name" value="UDP-Glycosyltransferase/glycogen phosphorylase"/>
    <property type="match status" value="1"/>
</dbReference>
<dbReference type="Proteomes" id="UP000294911">
    <property type="component" value="Unassembled WGS sequence"/>
</dbReference>
<evidence type="ECO:0000313" key="7">
    <source>
        <dbReference type="Proteomes" id="UP000294911"/>
    </source>
</evidence>
<evidence type="ECO:0000256" key="3">
    <source>
        <dbReference type="ARBA" id="ARBA00022679"/>
    </source>
</evidence>
<dbReference type="InterPro" id="IPR002213">
    <property type="entry name" value="UDP_glucos_trans"/>
</dbReference>
<keyword evidence="2" id="KW-0328">Glycosyltransferase</keyword>
<dbReference type="AlphaFoldDB" id="A0A4R2PYB6"/>
<dbReference type="InterPro" id="IPR050426">
    <property type="entry name" value="Glycosyltransferase_28"/>
</dbReference>
<evidence type="ECO:0000259" key="5">
    <source>
        <dbReference type="Pfam" id="PF21036"/>
    </source>
</evidence>
<dbReference type="CDD" id="cd03784">
    <property type="entry name" value="GT1_Gtf-like"/>
    <property type="match status" value="1"/>
</dbReference>
<dbReference type="InterPro" id="IPR010610">
    <property type="entry name" value="EryCIII-like_C"/>
</dbReference>
<name>A0A4R2PYB6_9PSEU</name>
<dbReference type="Gene3D" id="3.40.50.2000">
    <property type="entry name" value="Glycogen Phosphorylase B"/>
    <property type="match status" value="2"/>
</dbReference>
<evidence type="ECO:0000313" key="6">
    <source>
        <dbReference type="EMBL" id="TCP41252.1"/>
    </source>
</evidence>
<dbReference type="InterPro" id="IPR048284">
    <property type="entry name" value="EryCIII-like_N"/>
</dbReference>
<dbReference type="PANTHER" id="PTHR48050">
    <property type="entry name" value="STEROL 3-BETA-GLUCOSYLTRANSFERASE"/>
    <property type="match status" value="1"/>
</dbReference>